<feature type="region of interest" description="Disordered" evidence="1">
    <location>
        <begin position="1"/>
        <end position="28"/>
    </location>
</feature>
<evidence type="ECO:0000256" key="1">
    <source>
        <dbReference type="SAM" id="MobiDB-lite"/>
    </source>
</evidence>
<dbReference type="EMBL" id="BPLR01020439">
    <property type="protein sequence ID" value="GIX78772.1"/>
    <property type="molecule type" value="Genomic_DNA"/>
</dbReference>
<organism evidence="2 3">
    <name type="scientific">Caerostris extrusa</name>
    <name type="common">Bark spider</name>
    <name type="synonym">Caerostris bankana</name>
    <dbReference type="NCBI Taxonomy" id="172846"/>
    <lineage>
        <taxon>Eukaryota</taxon>
        <taxon>Metazoa</taxon>
        <taxon>Ecdysozoa</taxon>
        <taxon>Arthropoda</taxon>
        <taxon>Chelicerata</taxon>
        <taxon>Arachnida</taxon>
        <taxon>Araneae</taxon>
        <taxon>Araneomorphae</taxon>
        <taxon>Entelegynae</taxon>
        <taxon>Araneoidea</taxon>
        <taxon>Araneidae</taxon>
        <taxon>Caerostris</taxon>
    </lineage>
</organism>
<reference evidence="2 3" key="1">
    <citation type="submission" date="2021-06" db="EMBL/GenBank/DDBJ databases">
        <title>Caerostris extrusa draft genome.</title>
        <authorList>
            <person name="Kono N."/>
            <person name="Arakawa K."/>
        </authorList>
    </citation>
    <scope>NUCLEOTIDE SEQUENCE [LARGE SCALE GENOMIC DNA]</scope>
</reference>
<accession>A0AAV4N1Q5</accession>
<protein>
    <submittedName>
        <fullName evidence="2">Uncharacterized protein</fullName>
    </submittedName>
</protein>
<dbReference type="Proteomes" id="UP001054945">
    <property type="component" value="Unassembled WGS sequence"/>
</dbReference>
<evidence type="ECO:0000313" key="3">
    <source>
        <dbReference type="Proteomes" id="UP001054945"/>
    </source>
</evidence>
<comment type="caution">
    <text evidence="2">The sequence shown here is derived from an EMBL/GenBank/DDBJ whole genome shotgun (WGS) entry which is preliminary data.</text>
</comment>
<sequence length="88" mass="9317">MSQNPLRRGGGGGGFTPSGPLASLTSPNPKKFNLGANCRFQWSRKSINSWKTSLSSIFGGGIHIAGLLLRNAAVESSCYPMFKLDSAD</sequence>
<name>A0AAV4N1Q5_CAEEX</name>
<dbReference type="AlphaFoldDB" id="A0AAV4N1Q5"/>
<proteinExistence type="predicted"/>
<keyword evidence="3" id="KW-1185">Reference proteome</keyword>
<evidence type="ECO:0000313" key="2">
    <source>
        <dbReference type="EMBL" id="GIX78772.1"/>
    </source>
</evidence>
<gene>
    <name evidence="2" type="ORF">CEXT_527271</name>
</gene>